<dbReference type="InterPro" id="IPR013783">
    <property type="entry name" value="Ig-like_fold"/>
</dbReference>
<dbReference type="Pfam" id="PF04548">
    <property type="entry name" value="AIG1"/>
    <property type="match status" value="1"/>
</dbReference>
<dbReference type="Pfam" id="PF07686">
    <property type="entry name" value="V-set"/>
    <property type="match status" value="1"/>
</dbReference>
<dbReference type="OrthoDB" id="8954335at2759"/>
<name>A0A6P6PKI7_CARAU</name>
<gene>
    <name evidence="7" type="primary">LOC113100296</name>
</gene>
<feature type="transmembrane region" description="Helical" evidence="4">
    <location>
        <begin position="608"/>
        <end position="629"/>
    </location>
</feature>
<dbReference type="Gene3D" id="2.60.40.10">
    <property type="entry name" value="Immunoglobulins"/>
    <property type="match status" value="1"/>
</dbReference>
<dbReference type="CDD" id="cd05716">
    <property type="entry name" value="IgV_pIgR_like"/>
    <property type="match status" value="1"/>
</dbReference>
<dbReference type="PANTHER" id="PTHR10903">
    <property type="entry name" value="GTPASE, IMAP FAMILY MEMBER-RELATED"/>
    <property type="match status" value="1"/>
</dbReference>
<evidence type="ECO:0000313" key="6">
    <source>
        <dbReference type="Proteomes" id="UP000515129"/>
    </source>
</evidence>
<dbReference type="InterPro" id="IPR006703">
    <property type="entry name" value="G_AIG1"/>
</dbReference>
<dbReference type="AlphaFoldDB" id="A0A6P6PKI7"/>
<dbReference type="SMART" id="SM00409">
    <property type="entry name" value="IG"/>
    <property type="match status" value="1"/>
</dbReference>
<dbReference type="SUPFAM" id="SSF48726">
    <property type="entry name" value="Immunoglobulin"/>
    <property type="match status" value="1"/>
</dbReference>
<dbReference type="KEGG" id="caua:113100296"/>
<dbReference type="InterPro" id="IPR027417">
    <property type="entry name" value="P-loop_NTPase"/>
</dbReference>
<evidence type="ECO:0000259" key="5">
    <source>
        <dbReference type="PROSITE" id="PS51720"/>
    </source>
</evidence>
<dbReference type="GO" id="GO:0005525">
    <property type="term" value="F:GTP binding"/>
    <property type="evidence" value="ECO:0007669"/>
    <property type="project" value="UniProtKB-KW"/>
</dbReference>
<proteinExistence type="inferred from homology"/>
<dbReference type="InterPro" id="IPR003599">
    <property type="entry name" value="Ig_sub"/>
</dbReference>
<dbReference type="Proteomes" id="UP000515129">
    <property type="component" value="Unplaced"/>
</dbReference>
<evidence type="ECO:0000256" key="3">
    <source>
        <dbReference type="ARBA" id="ARBA00023134"/>
    </source>
</evidence>
<evidence type="ECO:0000256" key="4">
    <source>
        <dbReference type="SAM" id="Phobius"/>
    </source>
</evidence>
<dbReference type="FunFam" id="3.40.50.300:FF:000366">
    <property type="entry name" value="GTPase, IMAP family member 2"/>
    <property type="match status" value="1"/>
</dbReference>
<dbReference type="SUPFAM" id="SSF52540">
    <property type="entry name" value="P-loop containing nucleoside triphosphate hydrolases"/>
    <property type="match status" value="1"/>
</dbReference>
<accession>A0A6P6PKI7</accession>
<reference evidence="7" key="1">
    <citation type="submission" date="2025-08" db="UniProtKB">
        <authorList>
            <consortium name="RefSeq"/>
        </authorList>
    </citation>
    <scope>IDENTIFICATION</scope>
    <source>
        <strain evidence="7">Wakin</strain>
        <tissue evidence="7">Muscle</tissue>
    </source>
</reference>
<dbReference type="PROSITE" id="PS51720">
    <property type="entry name" value="G_AIG1"/>
    <property type="match status" value="1"/>
</dbReference>
<dbReference type="Gene3D" id="3.40.50.300">
    <property type="entry name" value="P-loop containing nucleotide triphosphate hydrolases"/>
    <property type="match status" value="1"/>
</dbReference>
<dbReference type="GeneID" id="113100296"/>
<sequence length="631" mass="66663">MPPVIGREGDSVQIKCPYDEKHSTGMCLRSGTCLSKEVKNLCKGKCFTEDAQIIIQSDKGNVKNPKISVKDDTELSLFTVTMTELRAEDAGKYWCAVKDVFNLHIELMIIRKDAVGHEASVGGSVSISWSDLRIVLLGKTGSGKSATGNTILGRKAFEVDDFIKSTNTLCEKQVGVVGGKTISIIDTPGLFNTAMDKQQVKAEIEKSTEMSSPGPHVFLLVLKLGVRFTKEERDTVQWIQENFGEEALHRTIILFTHADLLKGKPLDEYIEKSKYLLKIVESCGGRYHSFNNEDRNNQDQVTELLKKINSVMKKNKMMHYSFEMFKTTQMKKEGKWAKTCAVAVAGLGFLGAVTIVGMISANRAAAGSAKETSEKAALKAIDKVLAAIEKAVKTTGETVTKKAVAAVEKAAEEAAENAIMTSKEVGLESVERALFAIEKTVEATGEAVTKKAVAAVEQAVKTAGETVSKKAVAAVEKAVETAGEAVMKKAAATVEYAVETAAETGTKEVAATVEKTVKTAGETVTKKAIAMVEKTVQIAGEEVTKKAKETVEKAVETAGEAVTNTAVAAVESAAGTAKGVVTGLSAVAAAAAARSAAAAGKVASSGRVAIVAAVAAAFGGAAVTLISALKR</sequence>
<dbReference type="InterPro" id="IPR036179">
    <property type="entry name" value="Ig-like_dom_sf"/>
</dbReference>
<keyword evidence="4" id="KW-1133">Transmembrane helix</keyword>
<evidence type="ECO:0000256" key="2">
    <source>
        <dbReference type="ARBA" id="ARBA00022741"/>
    </source>
</evidence>
<evidence type="ECO:0000256" key="1">
    <source>
        <dbReference type="ARBA" id="ARBA00008535"/>
    </source>
</evidence>
<keyword evidence="3" id="KW-0342">GTP-binding</keyword>
<dbReference type="CDD" id="cd01852">
    <property type="entry name" value="AIG1"/>
    <property type="match status" value="1"/>
</dbReference>
<organism evidence="6 7">
    <name type="scientific">Carassius auratus</name>
    <name type="common">Goldfish</name>
    <dbReference type="NCBI Taxonomy" id="7957"/>
    <lineage>
        <taxon>Eukaryota</taxon>
        <taxon>Metazoa</taxon>
        <taxon>Chordata</taxon>
        <taxon>Craniata</taxon>
        <taxon>Vertebrata</taxon>
        <taxon>Euteleostomi</taxon>
        <taxon>Actinopterygii</taxon>
        <taxon>Neopterygii</taxon>
        <taxon>Teleostei</taxon>
        <taxon>Ostariophysi</taxon>
        <taxon>Cypriniformes</taxon>
        <taxon>Cyprinidae</taxon>
        <taxon>Cyprininae</taxon>
        <taxon>Carassius</taxon>
    </lineage>
</organism>
<evidence type="ECO:0000313" key="7">
    <source>
        <dbReference type="RefSeq" id="XP_026120870.1"/>
    </source>
</evidence>
<dbReference type="InterPro" id="IPR013106">
    <property type="entry name" value="Ig_V-set"/>
</dbReference>
<protein>
    <submittedName>
        <fullName evidence="7">Uncharacterized protein LOC113100296</fullName>
    </submittedName>
</protein>
<feature type="domain" description="AIG1-type G" evidence="5">
    <location>
        <begin position="129"/>
        <end position="329"/>
    </location>
</feature>
<dbReference type="RefSeq" id="XP_026120870.1">
    <property type="nucleotide sequence ID" value="XM_026265085.1"/>
</dbReference>
<keyword evidence="4" id="KW-0812">Transmembrane</keyword>
<comment type="similarity">
    <text evidence="1">Belongs to the TRAFAC class TrmE-Era-EngA-EngB-Septin-like GTPase superfamily. AIG1/Toc34/Toc159-like paraseptin GTPase family. IAN subfamily.</text>
</comment>
<keyword evidence="4" id="KW-0472">Membrane</keyword>
<keyword evidence="2" id="KW-0547">Nucleotide-binding</keyword>
<dbReference type="PANTHER" id="PTHR10903:SF188">
    <property type="entry name" value="GTPASE IMAP FAMILY MEMBER 2-LIKE-RELATED"/>
    <property type="match status" value="1"/>
</dbReference>
<dbReference type="InterPro" id="IPR045058">
    <property type="entry name" value="GIMA/IAN/Toc"/>
</dbReference>
<keyword evidence="6" id="KW-1185">Reference proteome</keyword>